<gene>
    <name evidence="1" type="ORF">FGO68_gene14807</name>
</gene>
<dbReference type="EMBL" id="RRYP01006490">
    <property type="protein sequence ID" value="TNV81158.1"/>
    <property type="molecule type" value="Genomic_DNA"/>
</dbReference>
<evidence type="ECO:0000313" key="2">
    <source>
        <dbReference type="Proteomes" id="UP000785679"/>
    </source>
</evidence>
<evidence type="ECO:0000313" key="1">
    <source>
        <dbReference type="EMBL" id="TNV81158.1"/>
    </source>
</evidence>
<dbReference type="Proteomes" id="UP000785679">
    <property type="component" value="Unassembled WGS sequence"/>
</dbReference>
<sequence>MQSNTTEETSTKEPAITGKLTFIKPHEDGVTPGFLDIRLLRKTSEGDIPPVKFVFIIDNGPLKFRMNPQNVKTSLISMRQALIQLSYDPSLQKVGIQAYFLVRGIETISAHFTIEDLLSTEKFEEKLEQIRYDCEIVDDSIPVEVTIGIVKYLMEQGEGELYLIIRLQERETFYEHMHRSSASLYKTSLKQSHLYSTSSIFLKPSTYVNGDKLCFNNWGILASSASSFLKIDDIGKSSYDLVRTTIKLFIIQRYYEALEHNRQSIFLNFNGTLHIEVKKDADKEEFSMQDNMLTLTRWERHMSMLLSGVAPKVLCLSGAIEVVKQCSSVKPISPEEDYLSLMPVQRPPRSKIMNLSETKPVTKQVEEKKVSTGFGNIVETYDSSIKMQLNASDTYRLIIQSGICIKKAVMKAYEKFSNSQMKQIVLEYNLKDDKIGKMLEDELMHLFQEKKTPRLQTLVSTQRKEHVMQVKEGYGIKVFISFHFRHTPEPAPKHTLSRTQQKKLLKAMKMQGKQQQIPPTKANTAPLYANPETFMPAYTPKRHEFYISIDTDHKVVGKGLFKHLLLAKCGLPSYQTLRILSPLSLKAQASSIIEQAFLYIVKVFHFPFSTILLKEEPLSHDVAPLISFTFLLSFPQ</sequence>
<accession>A0A8J8NTE2</accession>
<name>A0A8J8NTE2_HALGN</name>
<reference evidence="1" key="1">
    <citation type="submission" date="2019-06" db="EMBL/GenBank/DDBJ databases">
        <authorList>
            <person name="Zheng W."/>
        </authorList>
    </citation>
    <scope>NUCLEOTIDE SEQUENCE</scope>
    <source>
        <strain evidence="1">QDHG01</strain>
    </source>
</reference>
<comment type="caution">
    <text evidence="1">The sequence shown here is derived from an EMBL/GenBank/DDBJ whole genome shotgun (WGS) entry which is preliminary data.</text>
</comment>
<organism evidence="1 2">
    <name type="scientific">Halteria grandinella</name>
    <dbReference type="NCBI Taxonomy" id="5974"/>
    <lineage>
        <taxon>Eukaryota</taxon>
        <taxon>Sar</taxon>
        <taxon>Alveolata</taxon>
        <taxon>Ciliophora</taxon>
        <taxon>Intramacronucleata</taxon>
        <taxon>Spirotrichea</taxon>
        <taxon>Stichotrichia</taxon>
        <taxon>Sporadotrichida</taxon>
        <taxon>Halteriidae</taxon>
        <taxon>Halteria</taxon>
    </lineage>
</organism>
<proteinExistence type="predicted"/>
<keyword evidence="2" id="KW-1185">Reference proteome</keyword>
<dbReference type="AlphaFoldDB" id="A0A8J8NTE2"/>
<protein>
    <submittedName>
        <fullName evidence="1">Uncharacterized protein</fullName>
    </submittedName>
</protein>